<keyword evidence="12" id="KW-1185">Reference proteome</keyword>
<evidence type="ECO:0000256" key="4">
    <source>
        <dbReference type="ARBA" id="ARBA00022821"/>
    </source>
</evidence>
<keyword evidence="7 8" id="KW-0568">Pathogenesis-related protein</keyword>
<reference evidence="11" key="1">
    <citation type="submission" date="2019-11" db="EMBL/GenBank/DDBJ databases">
        <authorList>
            <person name="Liu Y."/>
            <person name="Hou J."/>
            <person name="Li T.-Q."/>
            <person name="Guan C.-H."/>
            <person name="Wu X."/>
            <person name="Wu H.-Z."/>
            <person name="Ling F."/>
            <person name="Zhang R."/>
            <person name="Shi X.-G."/>
            <person name="Ren J.-P."/>
            <person name="Chen E.-F."/>
            <person name="Sun J.-M."/>
        </authorList>
    </citation>
    <scope>NUCLEOTIDE SEQUENCE</scope>
    <source>
        <strain evidence="11">Adult_tree_wgs_1</strain>
        <tissue evidence="11">Leaves</tissue>
    </source>
</reference>
<dbReference type="GO" id="GO:0016020">
    <property type="term" value="C:membrane"/>
    <property type="evidence" value="ECO:0007669"/>
    <property type="project" value="UniProtKB-SubCell"/>
</dbReference>
<feature type="compositionally biased region" description="Basic and acidic residues" evidence="9">
    <location>
        <begin position="565"/>
        <end position="575"/>
    </location>
</feature>
<evidence type="ECO:0000313" key="11">
    <source>
        <dbReference type="EMBL" id="KAF7129348.1"/>
    </source>
</evidence>
<organism evidence="11 12">
    <name type="scientific">Rhododendron simsii</name>
    <name type="common">Sims's rhododendron</name>
    <dbReference type="NCBI Taxonomy" id="118357"/>
    <lineage>
        <taxon>Eukaryota</taxon>
        <taxon>Viridiplantae</taxon>
        <taxon>Streptophyta</taxon>
        <taxon>Embryophyta</taxon>
        <taxon>Tracheophyta</taxon>
        <taxon>Spermatophyta</taxon>
        <taxon>Magnoliopsida</taxon>
        <taxon>eudicotyledons</taxon>
        <taxon>Gunneridae</taxon>
        <taxon>Pentapetalae</taxon>
        <taxon>asterids</taxon>
        <taxon>Ericales</taxon>
        <taxon>Ericaceae</taxon>
        <taxon>Ericoideae</taxon>
        <taxon>Rhodoreae</taxon>
        <taxon>Rhododendron</taxon>
    </lineage>
</organism>
<protein>
    <recommendedName>
        <fullName evidence="8">MLO-like protein</fullName>
    </recommendedName>
</protein>
<gene>
    <name evidence="8" type="primary">MLO</name>
    <name evidence="11" type="ORF">RHSIM_Rhsim10G0192600</name>
</gene>
<comment type="similarity">
    <text evidence="2 8">Belongs to the MLO family.</text>
</comment>
<feature type="transmembrane region" description="Helical" evidence="10">
    <location>
        <begin position="397"/>
        <end position="420"/>
    </location>
</feature>
<dbReference type="GO" id="GO:0005516">
    <property type="term" value="F:calmodulin binding"/>
    <property type="evidence" value="ECO:0007669"/>
    <property type="project" value="UniProtKB-KW"/>
</dbReference>
<dbReference type="PANTHER" id="PTHR31942">
    <property type="entry name" value="MLO-LIKE PROTEIN 1"/>
    <property type="match status" value="1"/>
</dbReference>
<comment type="domain">
    <text evidence="8">The C-terminus contains a calmodulin-binding domain, which binds calmodulin in a calcium-dependent fashion.</text>
</comment>
<dbReference type="InterPro" id="IPR004326">
    <property type="entry name" value="Mlo"/>
</dbReference>
<dbReference type="GO" id="GO:0006952">
    <property type="term" value="P:defense response"/>
    <property type="evidence" value="ECO:0007669"/>
    <property type="project" value="UniProtKB-KW"/>
</dbReference>
<feature type="transmembrane region" description="Helical" evidence="10">
    <location>
        <begin position="49"/>
        <end position="68"/>
    </location>
</feature>
<dbReference type="Pfam" id="PF03094">
    <property type="entry name" value="Mlo"/>
    <property type="match status" value="3"/>
</dbReference>
<dbReference type="AlphaFoldDB" id="A0A834LCW2"/>
<accession>A0A834LCW2</accession>
<evidence type="ECO:0000256" key="2">
    <source>
        <dbReference type="ARBA" id="ARBA00006574"/>
    </source>
</evidence>
<comment type="function">
    <text evidence="8">May be involved in modulation of pathogen defense and leaf cell death.</text>
</comment>
<dbReference type="Proteomes" id="UP000626092">
    <property type="component" value="Unassembled WGS sequence"/>
</dbReference>
<evidence type="ECO:0000256" key="5">
    <source>
        <dbReference type="ARBA" id="ARBA00022989"/>
    </source>
</evidence>
<keyword evidence="8" id="KW-0112">Calmodulin-binding</keyword>
<keyword evidence="5 8" id="KW-1133">Transmembrane helix</keyword>
<evidence type="ECO:0000256" key="9">
    <source>
        <dbReference type="SAM" id="MobiDB-lite"/>
    </source>
</evidence>
<keyword evidence="3 8" id="KW-0812">Transmembrane</keyword>
<evidence type="ECO:0000256" key="8">
    <source>
        <dbReference type="RuleBase" id="RU280816"/>
    </source>
</evidence>
<name>A0A834LCW2_RHOSS</name>
<keyword evidence="4 8" id="KW-0611">Plant defense</keyword>
<evidence type="ECO:0000256" key="6">
    <source>
        <dbReference type="ARBA" id="ARBA00023136"/>
    </source>
</evidence>
<keyword evidence="6 8" id="KW-0472">Membrane</keyword>
<sequence length="591" mass="66045">MKDRLSTSMTMLISPLIPLTGIINGATDFTARVGSAMSGAYGDRSLKETPTWAVALVSAVFVIISILIEHGIHSLGKWFQKHKKKAMTEALEKIKDELMLLGFISLLITAGTNPISKICIPLKFGDIMLPCKHESKKLLYNKDGFSRRNLLWYAGKSAPAGGEGYCSQYVSSGQNTIDFSIRGAPTAHFHLSTRSFPHPIQCNRNGSSTGQNEEVESMGARNYILQDLGSLMKAPLFGGILVSPNCLASDGFVCMGVLPLRLGFKAPDIVDYASSSFPLPGHTRPIPACYAQVPPHDSYIIFALANKTFEKLKFSPFPLMTKYLQVAFFRQFFASVTNVDYLTIRHGFINMILIIGAKLQIIIMEMAQQIQNRATIVKGIPVVEPRNDYFWLSQPDLILFLMHFTLFQNAFQMAYFLWTWYEFGLTSCFHENLPLILTKVFLSVAFQVLCGYITFPVYALVTQMGSHMKRSIFEDQIANALKRWQKKARERKKLRQITGAEVSNFRFISGKPTPSHDSPPIQLLHIYTHKSIGVENNFYSPNAHCFETEASRVEGPSMASCGDHQTTRPENSAKGDDEDLHCAVDFSLNLA</sequence>
<feature type="region of interest" description="Disordered" evidence="9">
    <location>
        <begin position="556"/>
        <end position="578"/>
    </location>
</feature>
<evidence type="ECO:0000256" key="3">
    <source>
        <dbReference type="ARBA" id="ARBA00022692"/>
    </source>
</evidence>
<dbReference type="EMBL" id="WJXA01000010">
    <property type="protein sequence ID" value="KAF7129348.1"/>
    <property type="molecule type" value="Genomic_DNA"/>
</dbReference>
<evidence type="ECO:0000256" key="7">
    <source>
        <dbReference type="ARBA" id="ARBA00023265"/>
    </source>
</evidence>
<comment type="subcellular location">
    <subcellularLocation>
        <location evidence="1 8">Membrane</location>
        <topology evidence="1 8">Multi-pass membrane protein</topology>
    </subcellularLocation>
</comment>
<comment type="caution">
    <text evidence="11">The sequence shown here is derived from an EMBL/GenBank/DDBJ whole genome shotgun (WGS) entry which is preliminary data.</text>
</comment>
<evidence type="ECO:0000256" key="1">
    <source>
        <dbReference type="ARBA" id="ARBA00004141"/>
    </source>
</evidence>
<feature type="transmembrane region" description="Helical" evidence="10">
    <location>
        <begin position="440"/>
        <end position="461"/>
    </location>
</feature>
<evidence type="ECO:0000256" key="10">
    <source>
        <dbReference type="SAM" id="Phobius"/>
    </source>
</evidence>
<proteinExistence type="inferred from homology"/>
<dbReference type="PANTHER" id="PTHR31942:SF82">
    <property type="entry name" value="MLO PROTEIN HOMOLOG 1"/>
    <property type="match status" value="1"/>
</dbReference>
<evidence type="ECO:0000313" key="12">
    <source>
        <dbReference type="Proteomes" id="UP000626092"/>
    </source>
</evidence>
<dbReference type="OrthoDB" id="1388414at2759"/>